<comment type="subcellular location">
    <subcellularLocation>
        <location evidence="1">Nucleus</location>
    </subcellularLocation>
</comment>
<evidence type="ECO:0000256" key="10">
    <source>
        <dbReference type="PROSITE-ProRule" id="PRU00452"/>
    </source>
</evidence>
<dbReference type="PANTHER" id="PTHR21330:SF1">
    <property type="entry name" value="E3 SUMO-PROTEIN LIGASE NSE2"/>
    <property type="match status" value="1"/>
</dbReference>
<dbReference type="SUPFAM" id="SSF57850">
    <property type="entry name" value="RING/U-box"/>
    <property type="match status" value="1"/>
</dbReference>
<name>A0AAD5RP16_9PEZI</name>
<dbReference type="PANTHER" id="PTHR21330">
    <property type="entry name" value="E3 SUMO-PROTEIN LIGASE NSE2"/>
    <property type="match status" value="1"/>
</dbReference>
<evidence type="ECO:0000256" key="5">
    <source>
        <dbReference type="ARBA" id="ARBA00022723"/>
    </source>
</evidence>
<dbReference type="Proteomes" id="UP001201980">
    <property type="component" value="Unassembled WGS sequence"/>
</dbReference>
<dbReference type="CDD" id="cd16651">
    <property type="entry name" value="SPL-RING_NSE2"/>
    <property type="match status" value="1"/>
</dbReference>
<evidence type="ECO:0000313" key="14">
    <source>
        <dbReference type="Proteomes" id="UP001201980"/>
    </source>
</evidence>
<keyword evidence="14" id="KW-1185">Reference proteome</keyword>
<evidence type="ECO:0000259" key="12">
    <source>
        <dbReference type="PROSITE" id="PS51044"/>
    </source>
</evidence>
<dbReference type="GO" id="GO:0005634">
    <property type="term" value="C:nucleus"/>
    <property type="evidence" value="ECO:0007669"/>
    <property type="project" value="UniProtKB-SubCell"/>
</dbReference>
<dbReference type="GO" id="GO:0061665">
    <property type="term" value="F:SUMO ligase activity"/>
    <property type="evidence" value="ECO:0007669"/>
    <property type="project" value="TreeGrafter"/>
</dbReference>
<keyword evidence="7" id="KW-0833">Ubl conjugation pathway</keyword>
<protein>
    <recommendedName>
        <fullName evidence="12">SP-RING-type domain-containing protein</fullName>
    </recommendedName>
</protein>
<feature type="compositionally biased region" description="Acidic residues" evidence="11">
    <location>
        <begin position="409"/>
        <end position="424"/>
    </location>
</feature>
<evidence type="ECO:0000256" key="3">
    <source>
        <dbReference type="ARBA" id="ARBA00008212"/>
    </source>
</evidence>
<dbReference type="InterPro" id="IPR026846">
    <property type="entry name" value="Nse2(Mms21)"/>
</dbReference>
<evidence type="ECO:0000256" key="8">
    <source>
        <dbReference type="ARBA" id="ARBA00022833"/>
    </source>
</evidence>
<dbReference type="EMBL" id="JAKWBI020000206">
    <property type="protein sequence ID" value="KAJ2899145.1"/>
    <property type="molecule type" value="Genomic_DNA"/>
</dbReference>
<evidence type="ECO:0000313" key="13">
    <source>
        <dbReference type="EMBL" id="KAJ2899145.1"/>
    </source>
</evidence>
<dbReference type="InterPro" id="IPR013083">
    <property type="entry name" value="Znf_RING/FYVE/PHD"/>
</dbReference>
<feature type="domain" description="SP-RING-type" evidence="12">
    <location>
        <begin position="323"/>
        <end position="405"/>
    </location>
</feature>
<dbReference type="InterPro" id="IPR004181">
    <property type="entry name" value="Znf_MIZ"/>
</dbReference>
<comment type="caution">
    <text evidence="13">The sequence shown here is derived from an EMBL/GenBank/DDBJ whole genome shotgun (WGS) entry which is preliminary data.</text>
</comment>
<evidence type="ECO:0000256" key="1">
    <source>
        <dbReference type="ARBA" id="ARBA00004123"/>
    </source>
</evidence>
<keyword evidence="6 10" id="KW-0863">Zinc-finger</keyword>
<keyword evidence="5" id="KW-0479">Metal-binding</keyword>
<dbReference type="Gene3D" id="3.30.40.10">
    <property type="entry name" value="Zinc/RING finger domain, C3HC4 (zinc finger)"/>
    <property type="match status" value="1"/>
</dbReference>
<feature type="region of interest" description="Disordered" evidence="11">
    <location>
        <begin position="1"/>
        <end position="67"/>
    </location>
</feature>
<evidence type="ECO:0000256" key="11">
    <source>
        <dbReference type="SAM" id="MobiDB-lite"/>
    </source>
</evidence>
<comment type="pathway">
    <text evidence="2">Protein modification; protein sumoylation.</text>
</comment>
<proteinExistence type="inferred from homology"/>
<evidence type="ECO:0000256" key="6">
    <source>
        <dbReference type="ARBA" id="ARBA00022771"/>
    </source>
</evidence>
<evidence type="ECO:0000256" key="4">
    <source>
        <dbReference type="ARBA" id="ARBA00022679"/>
    </source>
</evidence>
<evidence type="ECO:0000256" key="2">
    <source>
        <dbReference type="ARBA" id="ARBA00004718"/>
    </source>
</evidence>
<feature type="compositionally biased region" description="Acidic residues" evidence="11">
    <location>
        <begin position="209"/>
        <end position="230"/>
    </location>
</feature>
<reference evidence="13" key="1">
    <citation type="submission" date="2022-07" db="EMBL/GenBank/DDBJ databases">
        <title>Draft genome sequence of Zalerion maritima ATCC 34329, a (micro)plastics degrading marine fungus.</title>
        <authorList>
            <person name="Paco A."/>
            <person name="Goncalves M.F.M."/>
            <person name="Rocha-Santos T.A.P."/>
            <person name="Alves A."/>
        </authorList>
    </citation>
    <scope>NUCLEOTIDE SEQUENCE</scope>
    <source>
        <strain evidence="13">ATCC 34329</strain>
    </source>
</reference>
<dbReference type="AlphaFoldDB" id="A0AAD5RP16"/>
<organism evidence="13 14">
    <name type="scientific">Zalerion maritima</name>
    <dbReference type="NCBI Taxonomy" id="339359"/>
    <lineage>
        <taxon>Eukaryota</taxon>
        <taxon>Fungi</taxon>
        <taxon>Dikarya</taxon>
        <taxon>Ascomycota</taxon>
        <taxon>Pezizomycotina</taxon>
        <taxon>Sordariomycetes</taxon>
        <taxon>Lulworthiomycetidae</taxon>
        <taxon>Lulworthiales</taxon>
        <taxon>Lulworthiaceae</taxon>
        <taxon>Zalerion</taxon>
    </lineage>
</organism>
<comment type="similarity">
    <text evidence="3">Belongs to the NSE2 family.</text>
</comment>
<feature type="compositionally biased region" description="Basic and acidic residues" evidence="11">
    <location>
        <begin position="241"/>
        <end position="254"/>
    </location>
</feature>
<feature type="region of interest" description="Disordered" evidence="11">
    <location>
        <begin position="188"/>
        <end position="254"/>
    </location>
</feature>
<evidence type="ECO:0000256" key="9">
    <source>
        <dbReference type="ARBA" id="ARBA00023242"/>
    </source>
</evidence>
<dbReference type="GO" id="GO:0008270">
    <property type="term" value="F:zinc ion binding"/>
    <property type="evidence" value="ECO:0007669"/>
    <property type="project" value="UniProtKB-KW"/>
</dbReference>
<evidence type="ECO:0000256" key="7">
    <source>
        <dbReference type="ARBA" id="ARBA00022786"/>
    </source>
</evidence>
<keyword evidence="4" id="KW-0808">Transferase</keyword>
<accession>A0AAD5RP16</accession>
<keyword evidence="9" id="KW-0539">Nucleus</keyword>
<dbReference type="GO" id="GO:0030915">
    <property type="term" value="C:Smc5-Smc6 complex"/>
    <property type="evidence" value="ECO:0007669"/>
    <property type="project" value="InterPro"/>
</dbReference>
<sequence>MPRLMQAGGGGRSNGHGHNQPGAASVRRQQGERERVRMPQYERPSYPLTDDAQRELSNMSQRADARTYEKHLEKSLRLLSDSVFPINEVLETNKHRLQEMETRRVAKASETEEEAEKSAIQMRWETLIEKMEGKVEERTREIEKMVREVVDYKVEVLDVDAAMAATVGKTERRLEAYKAEKERIVAENAQRKRMRERREAERRTNGGAEQDEEDSKQNEEEDELEEPEEDAGQKGITPIRAFKEARHEQRDEYDKVSAYDRYAKDNDYIGFRKTLHDAQHPFEEMTVPSARHWFNQHGEPINIIPGRDSGKGENGVNYEEEDEDEDLVVAKEVRDYRCPLSMTALQDPLTSNKCPHSFEKKAAQDYLRQNRGSATCPVSGCSQLLRMTDLFEDTLLKRKIEKAKRIAQQEDEDNDENDDDDDESPPGSNP</sequence>
<feature type="region of interest" description="Disordered" evidence="11">
    <location>
        <begin position="404"/>
        <end position="430"/>
    </location>
</feature>
<feature type="region of interest" description="Disordered" evidence="11">
    <location>
        <begin position="300"/>
        <end position="323"/>
    </location>
</feature>
<keyword evidence="8" id="KW-0862">Zinc</keyword>
<dbReference type="Pfam" id="PF11789">
    <property type="entry name" value="zf-Nse"/>
    <property type="match status" value="1"/>
</dbReference>
<gene>
    <name evidence="13" type="ORF">MKZ38_003392</name>
</gene>
<dbReference type="GO" id="GO:0000724">
    <property type="term" value="P:double-strand break repair via homologous recombination"/>
    <property type="evidence" value="ECO:0007669"/>
    <property type="project" value="InterPro"/>
</dbReference>
<dbReference type="PROSITE" id="PS51044">
    <property type="entry name" value="ZF_SP_RING"/>
    <property type="match status" value="1"/>
</dbReference>
<dbReference type="GO" id="GO:0016925">
    <property type="term" value="P:protein sumoylation"/>
    <property type="evidence" value="ECO:0007669"/>
    <property type="project" value="TreeGrafter"/>
</dbReference>